<evidence type="ECO:0000313" key="3">
    <source>
        <dbReference type="Proteomes" id="UP001152888"/>
    </source>
</evidence>
<accession>A0A9P0MGU1</accession>
<dbReference type="GO" id="GO:0016020">
    <property type="term" value="C:membrane"/>
    <property type="evidence" value="ECO:0007669"/>
    <property type="project" value="InterPro"/>
</dbReference>
<protein>
    <submittedName>
        <fullName evidence="2">Uncharacterized protein</fullName>
    </submittedName>
</protein>
<reference evidence="2" key="1">
    <citation type="submission" date="2022-03" db="EMBL/GenBank/DDBJ databases">
        <authorList>
            <person name="Sayadi A."/>
        </authorList>
    </citation>
    <scope>NUCLEOTIDE SEQUENCE</scope>
</reference>
<feature type="transmembrane region" description="Helical" evidence="1">
    <location>
        <begin position="27"/>
        <end position="46"/>
    </location>
</feature>
<proteinExistence type="predicted"/>
<dbReference type="InterPro" id="IPR005352">
    <property type="entry name" value="Erg28"/>
</dbReference>
<dbReference type="Proteomes" id="UP001152888">
    <property type="component" value="Unassembled WGS sequence"/>
</dbReference>
<dbReference type="EMBL" id="CAKOFQ010008766">
    <property type="protein sequence ID" value="CAH2015886.1"/>
    <property type="molecule type" value="Genomic_DNA"/>
</dbReference>
<dbReference type="AlphaFoldDB" id="A0A9P0MGU1"/>
<gene>
    <name evidence="2" type="ORF">ACAOBT_LOCUS35010</name>
</gene>
<keyword evidence="1" id="KW-1133">Transmembrane helix</keyword>
<keyword evidence="1" id="KW-0472">Membrane</keyword>
<keyword evidence="3" id="KW-1185">Reference proteome</keyword>
<dbReference type="OrthoDB" id="6345150at2759"/>
<keyword evidence="1" id="KW-0812">Transmembrane</keyword>
<sequence>MGVCSLILTIILYSTETIYFRAATLNFYVVFPFILNVVTLGGLVYLPIRLKIWDVNVEDEENVTLRLNTKRKRAARKNN</sequence>
<organism evidence="2 3">
    <name type="scientific">Acanthoscelides obtectus</name>
    <name type="common">Bean weevil</name>
    <name type="synonym">Bruchus obtectus</name>
    <dbReference type="NCBI Taxonomy" id="200917"/>
    <lineage>
        <taxon>Eukaryota</taxon>
        <taxon>Metazoa</taxon>
        <taxon>Ecdysozoa</taxon>
        <taxon>Arthropoda</taxon>
        <taxon>Hexapoda</taxon>
        <taxon>Insecta</taxon>
        <taxon>Pterygota</taxon>
        <taxon>Neoptera</taxon>
        <taxon>Endopterygota</taxon>
        <taxon>Coleoptera</taxon>
        <taxon>Polyphaga</taxon>
        <taxon>Cucujiformia</taxon>
        <taxon>Chrysomeloidea</taxon>
        <taxon>Chrysomelidae</taxon>
        <taxon>Bruchinae</taxon>
        <taxon>Bruchini</taxon>
        <taxon>Acanthoscelides</taxon>
    </lineage>
</organism>
<name>A0A9P0MGU1_ACAOB</name>
<evidence type="ECO:0000256" key="1">
    <source>
        <dbReference type="SAM" id="Phobius"/>
    </source>
</evidence>
<evidence type="ECO:0000313" key="2">
    <source>
        <dbReference type="EMBL" id="CAH2015886.1"/>
    </source>
</evidence>
<comment type="caution">
    <text evidence="2">The sequence shown here is derived from an EMBL/GenBank/DDBJ whole genome shotgun (WGS) entry which is preliminary data.</text>
</comment>
<dbReference type="Pfam" id="PF03694">
    <property type="entry name" value="Erg28"/>
    <property type="match status" value="1"/>
</dbReference>